<name>A0A8T1MT02_CLOSI</name>
<evidence type="ECO:0000256" key="1">
    <source>
        <dbReference type="ARBA" id="ARBA00006795"/>
    </source>
</evidence>
<accession>A0A8T1MT02</accession>
<feature type="region of interest" description="Disordered" evidence="2">
    <location>
        <begin position="252"/>
        <end position="333"/>
    </location>
</feature>
<dbReference type="OrthoDB" id="444325at2759"/>
<evidence type="ECO:0000313" key="5">
    <source>
        <dbReference type="EMBL" id="KAG5452129.1"/>
    </source>
</evidence>
<gene>
    <name evidence="5" type="ORF">CSKR_112554</name>
</gene>
<dbReference type="PANTHER" id="PTHR12072:SF4">
    <property type="entry name" value="CWF19-LIKE PROTEIN 1"/>
    <property type="match status" value="1"/>
</dbReference>
<evidence type="ECO:0000259" key="3">
    <source>
        <dbReference type="Pfam" id="PF04676"/>
    </source>
</evidence>
<dbReference type="InterPro" id="IPR006767">
    <property type="entry name" value="Cwf19-like_C_dom-2"/>
</dbReference>
<comment type="similarity">
    <text evidence="1">Belongs to the CWF19 family.</text>
</comment>
<organism evidence="5 6">
    <name type="scientific">Clonorchis sinensis</name>
    <name type="common">Chinese liver fluke</name>
    <dbReference type="NCBI Taxonomy" id="79923"/>
    <lineage>
        <taxon>Eukaryota</taxon>
        <taxon>Metazoa</taxon>
        <taxon>Spiralia</taxon>
        <taxon>Lophotrochozoa</taxon>
        <taxon>Platyhelminthes</taxon>
        <taxon>Trematoda</taxon>
        <taxon>Digenea</taxon>
        <taxon>Opisthorchiida</taxon>
        <taxon>Opisthorchiata</taxon>
        <taxon>Opisthorchiidae</taxon>
        <taxon>Clonorchis</taxon>
    </lineage>
</organism>
<dbReference type="GO" id="GO:0061632">
    <property type="term" value="F:RNA lariat debranching enzyme activator activity"/>
    <property type="evidence" value="ECO:0007669"/>
    <property type="project" value="TreeGrafter"/>
</dbReference>
<evidence type="ECO:0000256" key="2">
    <source>
        <dbReference type="SAM" id="MobiDB-lite"/>
    </source>
</evidence>
<dbReference type="GO" id="GO:0000398">
    <property type="term" value="P:mRNA splicing, via spliceosome"/>
    <property type="evidence" value="ECO:0007669"/>
    <property type="project" value="TreeGrafter"/>
</dbReference>
<feature type="domain" description="Cwf19-like protein C-terminal" evidence="3">
    <location>
        <begin position="478"/>
        <end position="562"/>
    </location>
</feature>
<evidence type="ECO:0000259" key="4">
    <source>
        <dbReference type="Pfam" id="PF04677"/>
    </source>
</evidence>
<dbReference type="InterPro" id="IPR036265">
    <property type="entry name" value="HIT-like_sf"/>
</dbReference>
<dbReference type="Pfam" id="PF04676">
    <property type="entry name" value="CwfJ_C_2"/>
    <property type="match status" value="1"/>
</dbReference>
<dbReference type="EMBL" id="NIRI02000042">
    <property type="protein sequence ID" value="KAG5452129.1"/>
    <property type="molecule type" value="Genomic_DNA"/>
</dbReference>
<comment type="caution">
    <text evidence="5">The sequence shown here is derived from an EMBL/GenBank/DDBJ whole genome shotgun (WGS) entry which is preliminary data.</text>
</comment>
<dbReference type="InterPro" id="IPR006768">
    <property type="entry name" value="Cwf19-like_C_dom-1"/>
</dbReference>
<proteinExistence type="inferred from homology"/>
<feature type="domain" description="Cwf19-like C-terminal" evidence="4">
    <location>
        <begin position="344"/>
        <end position="458"/>
    </location>
</feature>
<dbReference type="Pfam" id="PF04677">
    <property type="entry name" value="CwfJ_C_1"/>
    <property type="match status" value="1"/>
</dbReference>
<dbReference type="InterPro" id="IPR040194">
    <property type="entry name" value="Cwf19-like"/>
</dbReference>
<dbReference type="CDD" id="cd07380">
    <property type="entry name" value="MPP_CWF19_N"/>
    <property type="match status" value="1"/>
</dbReference>
<dbReference type="GO" id="GO:0071014">
    <property type="term" value="C:post-mRNA release spliceosomal complex"/>
    <property type="evidence" value="ECO:0007669"/>
    <property type="project" value="TreeGrafter"/>
</dbReference>
<dbReference type="AlphaFoldDB" id="A0A8T1MT02"/>
<dbReference type="SUPFAM" id="SSF54197">
    <property type="entry name" value="HIT-like"/>
    <property type="match status" value="1"/>
</dbReference>
<protein>
    <submittedName>
        <fullName evidence="5">CWF19-like protein 1</fullName>
    </submittedName>
</protein>
<evidence type="ECO:0000313" key="6">
    <source>
        <dbReference type="Proteomes" id="UP000286415"/>
    </source>
</evidence>
<dbReference type="PANTHER" id="PTHR12072">
    <property type="entry name" value="CWF19, CELL CYCLE CONTROL PROTEIN"/>
    <property type="match status" value="1"/>
</dbReference>
<reference evidence="5 6" key="2">
    <citation type="journal article" date="2021" name="Genomics">
        <title>High-quality reference genome for Clonorchis sinensis.</title>
        <authorList>
            <person name="Young N.D."/>
            <person name="Stroehlein A.J."/>
            <person name="Kinkar L."/>
            <person name="Wang T."/>
            <person name="Sohn W.M."/>
            <person name="Chang B.C.H."/>
            <person name="Kaur P."/>
            <person name="Weisz D."/>
            <person name="Dudchenko O."/>
            <person name="Aiden E.L."/>
            <person name="Korhonen P.K."/>
            <person name="Gasser R.B."/>
        </authorList>
    </citation>
    <scope>NUCLEOTIDE SEQUENCE [LARGE SCALE GENOMIC DNA]</scope>
    <source>
        <strain evidence="5">Cs-k2</strain>
    </source>
</reference>
<reference evidence="5 6" key="1">
    <citation type="journal article" date="2018" name="Biotechnol. Adv.">
        <title>Improved genomic resources and new bioinformatic workflow for the carcinogenic parasite Clonorchis sinensis: Biotechnological implications.</title>
        <authorList>
            <person name="Wang D."/>
            <person name="Korhonen P.K."/>
            <person name="Gasser R.B."/>
            <person name="Young N.D."/>
        </authorList>
    </citation>
    <scope>NUCLEOTIDE SEQUENCE [LARGE SCALE GENOMIC DNA]</scope>
    <source>
        <strain evidence="5">Cs-k2</strain>
    </source>
</reference>
<dbReference type="Proteomes" id="UP000286415">
    <property type="component" value="Unassembled WGS sequence"/>
</dbReference>
<keyword evidence="6" id="KW-1185">Reference proteome</keyword>
<sequence>MESQDVHTILVCGDVKGNLKSIFSRVAKVTKAAGSFDMMFCVGDFFGKNTSEIEAAIDGDLKIPLPTYIVSPVQDVARKYIDEKGCTLCENLVFLGSQGIYTTVSGLRVVYISDIGHDADGEAHLSSSLLSSVTAAEDIGFIGVDLLLTPHWPRGIGNRTSTPLPDECVVLSKTGSKAISKLAYFLRPRYHFSSGMGCYYERAPYRNHRVLQEKASHVTRFIALADVKNPLNRKYLYALKLVPIDKMSRQDLTQQPPDVTENPYLGLVDEPDNSQGKETEVQTDQYFYDMSARKSEPNNTRKRPNKRDGEEKDGSVQWKSMKLSPTGHNLDRQRRAEKLEEKLERPREQAACWFCLGNPQVKKHLIVSVNTQAYLALPRGPLVSDHILILTVGHHRSWTSCPDYVRQEIEDYKTRLKRMFTNEGKAVVAFERNLKTQHYQLQVIPVPFAVAGEVKQAFLDLSARCETSPCALEPIPRNTELNDICAPGIPYFYVELPTGERLFGQIKKDRIATSDIQFGRFVLSDSRILDCPDRADWRNCTDEVDKETELTLAMREKFAPYDVE</sequence>